<dbReference type="AlphaFoldDB" id="A0A4U0RMQ1"/>
<dbReference type="RefSeq" id="WP_136730613.1">
    <property type="nucleotide sequence ID" value="NZ_SUMC01000147.1"/>
</dbReference>
<name>A0A4U0RMQ1_9ACTN</name>
<reference evidence="1 2" key="1">
    <citation type="submission" date="2019-04" db="EMBL/GenBank/DDBJ databases">
        <title>Streptomyces oryziradicis sp. nov., a novel actinomycete isolated from rhizosphere soil of rice (Oryza sativa L.).</title>
        <authorList>
            <person name="Li C."/>
        </authorList>
    </citation>
    <scope>NUCLEOTIDE SEQUENCE [LARGE SCALE GENOMIC DNA]</scope>
    <source>
        <strain evidence="1 2">NEAU-C40</strain>
    </source>
</reference>
<evidence type="ECO:0000313" key="2">
    <source>
        <dbReference type="Proteomes" id="UP000305778"/>
    </source>
</evidence>
<accession>A0A4U0RMQ1</accession>
<comment type="caution">
    <text evidence="1">The sequence shown here is derived from an EMBL/GenBank/DDBJ whole genome shotgun (WGS) entry which is preliminary data.</text>
</comment>
<proteinExistence type="predicted"/>
<organism evidence="1 2">
    <name type="scientific">Actinacidiphila oryziradicis</name>
    <dbReference type="NCBI Taxonomy" id="2571141"/>
    <lineage>
        <taxon>Bacteria</taxon>
        <taxon>Bacillati</taxon>
        <taxon>Actinomycetota</taxon>
        <taxon>Actinomycetes</taxon>
        <taxon>Kitasatosporales</taxon>
        <taxon>Streptomycetaceae</taxon>
        <taxon>Actinacidiphila</taxon>
    </lineage>
</organism>
<sequence>MTWQAGRNEPYDEDEAIVMPCLAMSPAQRRAAAATAIDNVIGLDPYGQPGLSEDYEDGPIVISDGVTTTVIVPGPAG</sequence>
<keyword evidence="2" id="KW-1185">Reference proteome</keyword>
<gene>
    <name evidence="1" type="ORF">FCI23_49900</name>
</gene>
<protein>
    <submittedName>
        <fullName evidence="1">Uncharacterized protein</fullName>
    </submittedName>
</protein>
<dbReference type="EMBL" id="SUMC01000147">
    <property type="protein sequence ID" value="TJZ97131.1"/>
    <property type="molecule type" value="Genomic_DNA"/>
</dbReference>
<evidence type="ECO:0000313" key="1">
    <source>
        <dbReference type="EMBL" id="TJZ97131.1"/>
    </source>
</evidence>
<dbReference type="Proteomes" id="UP000305778">
    <property type="component" value="Unassembled WGS sequence"/>
</dbReference>